<sequence length="140" mass="15241">MKRFLMIIASCLFIVSCWGSTLESYGMGRLMYYSIEANVSPATVDKLENRFNVLLDETKDFATVTSAQTLALFNDMGVILAAEHANPYGLMGDLTELLGLAGAEYAPDGSMLSVRPMPRAVFAAFSRGWKNSKAELAGRA</sequence>
<evidence type="ECO:0000313" key="1">
    <source>
        <dbReference type="EMBL" id="GAG93591.1"/>
    </source>
</evidence>
<dbReference type="PROSITE" id="PS51257">
    <property type="entry name" value="PROKAR_LIPOPROTEIN"/>
    <property type="match status" value="1"/>
</dbReference>
<comment type="caution">
    <text evidence="1">The sequence shown here is derived from an EMBL/GenBank/DDBJ whole genome shotgun (WGS) entry which is preliminary data.</text>
</comment>
<reference evidence="1" key="1">
    <citation type="journal article" date="2014" name="Front. Microbiol.">
        <title>High frequency of phylogenetically diverse reductive dehalogenase-homologous genes in deep subseafloor sedimentary metagenomes.</title>
        <authorList>
            <person name="Kawai M."/>
            <person name="Futagami T."/>
            <person name="Toyoda A."/>
            <person name="Takaki Y."/>
            <person name="Nishi S."/>
            <person name="Hori S."/>
            <person name="Arai W."/>
            <person name="Tsubouchi T."/>
            <person name="Morono Y."/>
            <person name="Uchiyama I."/>
            <person name="Ito T."/>
            <person name="Fujiyama A."/>
            <person name="Inagaki F."/>
            <person name="Takami H."/>
        </authorList>
    </citation>
    <scope>NUCLEOTIDE SEQUENCE</scope>
    <source>
        <strain evidence="1">Expedition CK06-06</strain>
    </source>
</reference>
<accession>X1DAZ5</accession>
<organism evidence="1">
    <name type="scientific">marine sediment metagenome</name>
    <dbReference type="NCBI Taxonomy" id="412755"/>
    <lineage>
        <taxon>unclassified sequences</taxon>
        <taxon>metagenomes</taxon>
        <taxon>ecological metagenomes</taxon>
    </lineage>
</organism>
<proteinExistence type="predicted"/>
<dbReference type="AlphaFoldDB" id="X1DAZ5"/>
<dbReference type="EMBL" id="BART01020893">
    <property type="protein sequence ID" value="GAG93591.1"/>
    <property type="molecule type" value="Genomic_DNA"/>
</dbReference>
<gene>
    <name evidence="1" type="ORF">S01H4_38705</name>
</gene>
<protein>
    <submittedName>
        <fullName evidence="1">Uncharacterized protein</fullName>
    </submittedName>
</protein>
<name>X1DAZ5_9ZZZZ</name>